<organism evidence="1 2">
    <name type="scientific">Sinosporangium siamense</name>
    <dbReference type="NCBI Taxonomy" id="1367973"/>
    <lineage>
        <taxon>Bacteria</taxon>
        <taxon>Bacillati</taxon>
        <taxon>Actinomycetota</taxon>
        <taxon>Actinomycetes</taxon>
        <taxon>Streptosporangiales</taxon>
        <taxon>Streptosporangiaceae</taxon>
        <taxon>Sinosporangium</taxon>
    </lineage>
</organism>
<dbReference type="RefSeq" id="WP_204025426.1">
    <property type="nucleotide sequence ID" value="NZ_BOOW01000018.1"/>
</dbReference>
<accession>A0A919V7V7</accession>
<evidence type="ECO:0000313" key="1">
    <source>
        <dbReference type="EMBL" id="GII92522.1"/>
    </source>
</evidence>
<evidence type="ECO:0000313" key="2">
    <source>
        <dbReference type="Proteomes" id="UP000606172"/>
    </source>
</evidence>
<reference evidence="1" key="1">
    <citation type="submission" date="2021-01" db="EMBL/GenBank/DDBJ databases">
        <title>Whole genome shotgun sequence of Sinosporangium siamense NBRC 109515.</title>
        <authorList>
            <person name="Komaki H."/>
            <person name="Tamura T."/>
        </authorList>
    </citation>
    <scope>NUCLEOTIDE SEQUENCE</scope>
    <source>
        <strain evidence="1">NBRC 109515</strain>
    </source>
</reference>
<name>A0A919V7V7_9ACTN</name>
<comment type="caution">
    <text evidence="1">The sequence shown here is derived from an EMBL/GenBank/DDBJ whole genome shotgun (WGS) entry which is preliminary data.</text>
</comment>
<keyword evidence="2" id="KW-1185">Reference proteome</keyword>
<gene>
    <name evidence="1" type="ORF">Ssi02_27530</name>
</gene>
<dbReference type="Proteomes" id="UP000606172">
    <property type="component" value="Unassembled WGS sequence"/>
</dbReference>
<protein>
    <submittedName>
        <fullName evidence="1">Uncharacterized protein</fullName>
    </submittedName>
</protein>
<dbReference type="EMBL" id="BOOW01000018">
    <property type="protein sequence ID" value="GII92522.1"/>
    <property type="molecule type" value="Genomic_DNA"/>
</dbReference>
<proteinExistence type="predicted"/>
<dbReference type="AlphaFoldDB" id="A0A919V7V7"/>
<sequence length="139" mass="15925">MLVFTFGPWSLVMQDDVEGLDFDQRMTWARSLRGEVDRDGWLTLSAEPPLTLRDAKSSSLRGPHLVFADRHRALALMPHESCARFGDLSRLPFRDRPGAISRLGPEFDKIFCRGDYLVWVTGDPEYTEGLRKGFRITPR</sequence>